<dbReference type="Proteomes" id="UP000488936">
    <property type="component" value="Unassembled WGS sequence"/>
</dbReference>
<comment type="caution">
    <text evidence="1">The sequence shown here is derived from an EMBL/GenBank/DDBJ whole genome shotgun (WGS) entry which is preliminary data.</text>
</comment>
<proteinExistence type="predicted"/>
<evidence type="ECO:0000313" key="1">
    <source>
        <dbReference type="EMBL" id="MTH30646.1"/>
    </source>
</evidence>
<reference evidence="1 2" key="1">
    <citation type="journal article" date="2006" name="Int. J. Syst. Evol. Microbiol.">
        <title>Myroides pelagicus sp. nov., isolated from seawater in Thailand.</title>
        <authorList>
            <person name="Yoon J."/>
            <person name="Maneerat S."/>
            <person name="Kawai F."/>
            <person name="Yokota A."/>
        </authorList>
    </citation>
    <scope>NUCLEOTIDE SEQUENCE [LARGE SCALE GENOMIC DNA]</scope>
    <source>
        <strain evidence="1 2">SM1T</strain>
    </source>
</reference>
<dbReference type="RefSeq" id="WP_155036628.1">
    <property type="nucleotide sequence ID" value="NZ_JAYMMG010000011.1"/>
</dbReference>
<dbReference type="AlphaFoldDB" id="A0A7K1GP76"/>
<dbReference type="EMBL" id="WMJY01000034">
    <property type="protein sequence ID" value="MTH30646.1"/>
    <property type="molecule type" value="Genomic_DNA"/>
</dbReference>
<organism evidence="1 2">
    <name type="scientific">Myroides pelagicus</name>
    <dbReference type="NCBI Taxonomy" id="270914"/>
    <lineage>
        <taxon>Bacteria</taxon>
        <taxon>Pseudomonadati</taxon>
        <taxon>Bacteroidota</taxon>
        <taxon>Flavobacteriia</taxon>
        <taxon>Flavobacteriales</taxon>
        <taxon>Flavobacteriaceae</taxon>
        <taxon>Myroides</taxon>
    </lineage>
</organism>
<dbReference type="OrthoDB" id="1449088at2"/>
<keyword evidence="2" id="KW-1185">Reference proteome</keyword>
<protein>
    <submittedName>
        <fullName evidence="1">Uncharacterized protein</fullName>
    </submittedName>
</protein>
<name>A0A7K1GP76_9FLAO</name>
<evidence type="ECO:0000313" key="2">
    <source>
        <dbReference type="Proteomes" id="UP000488936"/>
    </source>
</evidence>
<accession>A0A7K1GP76</accession>
<gene>
    <name evidence="1" type="ORF">GJV77_12160</name>
</gene>
<sequence>MGKVAFDQKGFETKKKELFSLKTEDLQNELFKIVYCTKEWVMENFLLTQDQVVKLNDQPKDFLKQLRIAPTEFCYN</sequence>